<evidence type="ECO:0000256" key="4">
    <source>
        <dbReference type="ARBA" id="ARBA00022989"/>
    </source>
</evidence>
<keyword evidence="3 6" id="KW-0812">Transmembrane</keyword>
<keyword evidence="5 6" id="KW-0472">Membrane</keyword>
<evidence type="ECO:0000256" key="1">
    <source>
        <dbReference type="ARBA" id="ARBA00004651"/>
    </source>
</evidence>
<proteinExistence type="predicted"/>
<dbReference type="SUPFAM" id="SSF103481">
    <property type="entry name" value="Multidrug resistance efflux transporter EmrE"/>
    <property type="match status" value="2"/>
</dbReference>
<feature type="transmembrane region" description="Helical" evidence="6">
    <location>
        <begin position="216"/>
        <end position="235"/>
    </location>
</feature>
<dbReference type="GO" id="GO:0005886">
    <property type="term" value="C:plasma membrane"/>
    <property type="evidence" value="ECO:0007669"/>
    <property type="project" value="UniProtKB-SubCell"/>
</dbReference>
<keyword evidence="4 6" id="KW-1133">Transmembrane helix</keyword>
<feature type="transmembrane region" description="Helical" evidence="6">
    <location>
        <begin position="247"/>
        <end position="266"/>
    </location>
</feature>
<evidence type="ECO:0000256" key="5">
    <source>
        <dbReference type="ARBA" id="ARBA00023136"/>
    </source>
</evidence>
<feature type="domain" description="EamA" evidence="7">
    <location>
        <begin position="9"/>
        <end position="138"/>
    </location>
</feature>
<feature type="transmembrane region" description="Helical" evidence="6">
    <location>
        <begin position="272"/>
        <end position="290"/>
    </location>
</feature>
<dbReference type="PANTHER" id="PTHR32322">
    <property type="entry name" value="INNER MEMBRANE TRANSPORTER"/>
    <property type="match status" value="1"/>
</dbReference>
<reference evidence="9" key="1">
    <citation type="submission" date="2016-10" db="EMBL/GenBank/DDBJ databases">
        <authorList>
            <person name="Varghese N."/>
            <person name="Submissions S."/>
        </authorList>
    </citation>
    <scope>NUCLEOTIDE SEQUENCE [LARGE SCALE GENOMIC DNA]</scope>
    <source>
        <strain evidence="9">CGMCC 1.10971</strain>
    </source>
</reference>
<evidence type="ECO:0000256" key="6">
    <source>
        <dbReference type="SAM" id="Phobius"/>
    </source>
</evidence>
<dbReference type="RefSeq" id="WP_090724029.1">
    <property type="nucleotide sequence ID" value="NZ_FOOU01000001.1"/>
</dbReference>
<dbReference type="EMBL" id="FOOU01000001">
    <property type="protein sequence ID" value="SFF89215.1"/>
    <property type="molecule type" value="Genomic_DNA"/>
</dbReference>
<keyword evidence="2" id="KW-1003">Cell membrane</keyword>
<evidence type="ECO:0000256" key="3">
    <source>
        <dbReference type="ARBA" id="ARBA00022692"/>
    </source>
</evidence>
<keyword evidence="9" id="KW-1185">Reference proteome</keyword>
<organism evidence="8 9">
    <name type="scientific">Neptunomonas qingdaonensis</name>
    <dbReference type="NCBI Taxonomy" id="1045558"/>
    <lineage>
        <taxon>Bacteria</taxon>
        <taxon>Pseudomonadati</taxon>
        <taxon>Pseudomonadota</taxon>
        <taxon>Gammaproteobacteria</taxon>
        <taxon>Oceanospirillales</taxon>
        <taxon>Oceanospirillaceae</taxon>
        <taxon>Neptunomonas</taxon>
    </lineage>
</organism>
<dbReference type="InterPro" id="IPR050638">
    <property type="entry name" value="AA-Vitamin_Transporters"/>
</dbReference>
<gene>
    <name evidence="8" type="ORF">SAMN05216175_101557</name>
</gene>
<dbReference type="Pfam" id="PF00892">
    <property type="entry name" value="EamA"/>
    <property type="match status" value="2"/>
</dbReference>
<feature type="transmembrane region" description="Helical" evidence="6">
    <location>
        <begin position="151"/>
        <end position="171"/>
    </location>
</feature>
<feature type="transmembrane region" description="Helical" evidence="6">
    <location>
        <begin position="122"/>
        <end position="139"/>
    </location>
</feature>
<dbReference type="OrthoDB" id="5584577at2"/>
<dbReference type="PANTHER" id="PTHR32322:SF18">
    <property type="entry name" value="S-ADENOSYLMETHIONINE_S-ADENOSYLHOMOCYSTEINE TRANSPORTER"/>
    <property type="match status" value="1"/>
</dbReference>
<accession>A0A1I2MCN4</accession>
<dbReference type="InterPro" id="IPR037185">
    <property type="entry name" value="EmrE-like"/>
</dbReference>
<sequence>MLGRWVPAVSLFLAMFLWASSFIALKIAFSFYDPMVVIFGRMLVAAACFIFFLKYLIRFTYQKGDWRLLLLMVICEPCLYFLFEAHALQNTSAAQAGMITSLAPLLVGIGALYFLREKLSQQAWLGFSVAVVGAVWLSLAGTRTDDAPNPLLGNFLELCAMVCATGYTLCLKHLSQRYSTWFLTALQAFCGSIFFLPFLPFSGEGAVWGLSWKWEGIWAILYLGILINIGAYGLYNLGVSKIKAAEASAYINLIPVFTLLMAYMVLNETFNVQQMCAAALVLGGVFLSQWKMPAKVKEADASMV</sequence>
<feature type="domain" description="EamA" evidence="7">
    <location>
        <begin position="152"/>
        <end position="288"/>
    </location>
</feature>
<name>A0A1I2MCN4_9GAMM</name>
<feature type="transmembrane region" description="Helical" evidence="6">
    <location>
        <begin position="34"/>
        <end position="56"/>
    </location>
</feature>
<dbReference type="InterPro" id="IPR000620">
    <property type="entry name" value="EamA_dom"/>
</dbReference>
<evidence type="ECO:0000313" key="9">
    <source>
        <dbReference type="Proteomes" id="UP000198623"/>
    </source>
</evidence>
<feature type="transmembrane region" description="Helical" evidence="6">
    <location>
        <begin position="94"/>
        <end position="115"/>
    </location>
</feature>
<dbReference type="AlphaFoldDB" id="A0A1I2MCN4"/>
<evidence type="ECO:0000313" key="8">
    <source>
        <dbReference type="EMBL" id="SFF89215.1"/>
    </source>
</evidence>
<evidence type="ECO:0000256" key="2">
    <source>
        <dbReference type="ARBA" id="ARBA00022475"/>
    </source>
</evidence>
<feature type="transmembrane region" description="Helical" evidence="6">
    <location>
        <begin position="68"/>
        <end position="88"/>
    </location>
</feature>
<comment type="subcellular location">
    <subcellularLocation>
        <location evidence="1">Cell membrane</location>
        <topology evidence="1">Multi-pass membrane protein</topology>
    </subcellularLocation>
</comment>
<dbReference type="Proteomes" id="UP000198623">
    <property type="component" value="Unassembled WGS sequence"/>
</dbReference>
<feature type="transmembrane region" description="Helical" evidence="6">
    <location>
        <begin position="178"/>
        <end position="196"/>
    </location>
</feature>
<protein>
    <submittedName>
        <fullName evidence="8">Permease of the drug/metabolite transporter (DMT) superfamily</fullName>
    </submittedName>
</protein>
<evidence type="ECO:0000259" key="7">
    <source>
        <dbReference type="Pfam" id="PF00892"/>
    </source>
</evidence>
<dbReference type="STRING" id="1045558.SAMN05216175_101557"/>